<keyword evidence="2" id="KW-1185">Reference proteome</keyword>
<reference evidence="1 2" key="1">
    <citation type="submission" date="2016-10" db="EMBL/GenBank/DDBJ databases">
        <authorList>
            <person name="de Groot N.N."/>
        </authorList>
    </citation>
    <scope>NUCLEOTIDE SEQUENCE [LARGE SCALE GENOMIC DNA]</scope>
    <source>
        <strain evidence="1 2">DSM 20475</strain>
    </source>
</reference>
<name>A0A1G6YB92_PEPNI</name>
<sequence>MVGILRSEQYYLVNKNEKQYFALVTDEYALARAMPVALKSKKFGLETKSVYKWLNCAYLCAISKLVALPLSLL</sequence>
<proteinExistence type="predicted"/>
<gene>
    <name evidence="1" type="ORF">SAMN04489866_1097</name>
</gene>
<dbReference type="STRING" id="2741.SAMN04489866_1097"/>
<dbReference type="EMBL" id="FNAF01000009">
    <property type="protein sequence ID" value="SDD86846.1"/>
    <property type="molecule type" value="Genomic_DNA"/>
</dbReference>
<organism evidence="1 2">
    <name type="scientific">Peptococcus niger</name>
    <dbReference type="NCBI Taxonomy" id="2741"/>
    <lineage>
        <taxon>Bacteria</taxon>
        <taxon>Bacillati</taxon>
        <taxon>Bacillota</taxon>
        <taxon>Clostridia</taxon>
        <taxon>Eubacteriales</taxon>
        <taxon>Peptococcaceae</taxon>
        <taxon>Peptococcus</taxon>
    </lineage>
</organism>
<dbReference type="Proteomes" id="UP000198995">
    <property type="component" value="Unassembled WGS sequence"/>
</dbReference>
<dbReference type="AlphaFoldDB" id="A0A1G6YB92"/>
<accession>A0A1G6YB92</accession>
<evidence type="ECO:0000313" key="1">
    <source>
        <dbReference type="EMBL" id="SDD86846.1"/>
    </source>
</evidence>
<protein>
    <submittedName>
        <fullName evidence="1">Uncharacterized protein</fullName>
    </submittedName>
</protein>
<evidence type="ECO:0000313" key="2">
    <source>
        <dbReference type="Proteomes" id="UP000198995"/>
    </source>
</evidence>